<dbReference type="STRING" id="1673428.CPM_0888"/>
<dbReference type="SUPFAM" id="SSF47240">
    <property type="entry name" value="Ferritin-like"/>
    <property type="match status" value="1"/>
</dbReference>
<dbReference type="PANTHER" id="PTHR33746">
    <property type="entry name" value="RUBRERYTHRIN"/>
    <property type="match status" value="1"/>
</dbReference>
<evidence type="ECO:0000313" key="4">
    <source>
        <dbReference type="Proteomes" id="UP000187822"/>
    </source>
</evidence>
<keyword evidence="4" id="KW-1185">Reference proteome</keyword>
<dbReference type="GO" id="GO:0046872">
    <property type="term" value="F:metal ion binding"/>
    <property type="evidence" value="ECO:0007669"/>
    <property type="project" value="InterPro"/>
</dbReference>
<gene>
    <name evidence="3" type="ORF">CPM_0888</name>
    <name evidence="2" type="ORF">CSP5_0891</name>
</gene>
<dbReference type="InterPro" id="IPR003251">
    <property type="entry name" value="Rr_diiron-bd_dom"/>
</dbReference>
<dbReference type="GO" id="GO:0016491">
    <property type="term" value="F:oxidoreductase activity"/>
    <property type="evidence" value="ECO:0007669"/>
    <property type="project" value="InterPro"/>
</dbReference>
<dbReference type="PROSITE" id="PS50905">
    <property type="entry name" value="FERRITIN_LIKE"/>
    <property type="match status" value="1"/>
</dbReference>
<evidence type="ECO:0000313" key="2">
    <source>
        <dbReference type="EMBL" id="SIM58246.1"/>
    </source>
</evidence>
<dbReference type="CDD" id="cd01041">
    <property type="entry name" value="Rubrerythrin"/>
    <property type="match status" value="1"/>
</dbReference>
<accession>A0A1N5UCG9</accession>
<dbReference type="Proteomes" id="UP000195607">
    <property type="component" value="Chromosome I"/>
</dbReference>
<dbReference type="PANTHER" id="PTHR33746:SF4">
    <property type="entry name" value="RUBRERYTHRIN"/>
    <property type="match status" value="1"/>
</dbReference>
<dbReference type="GeneID" id="41588165"/>
<dbReference type="RefSeq" id="WP_021788692.1">
    <property type="nucleotide sequence ID" value="NZ_LT671858.1"/>
</dbReference>
<dbReference type="EMBL" id="LT671858">
    <property type="protein sequence ID" value="SIM58246.1"/>
    <property type="molecule type" value="Genomic_DNA"/>
</dbReference>
<protein>
    <submittedName>
        <fullName evidence="2">Rubrerythrin</fullName>
    </submittedName>
</protein>
<feature type="domain" description="Ferritin-like diiron" evidence="1">
    <location>
        <begin position="2"/>
        <end position="141"/>
    </location>
</feature>
<reference evidence="4" key="3">
    <citation type="submission" date="2016-06" db="EMBL/GenBank/DDBJ databases">
        <authorList>
            <person name="Toshchakov V.S."/>
        </authorList>
    </citation>
    <scope>NUCLEOTIDE SEQUENCE [LARGE SCALE GENOMIC DNA]</scope>
    <source>
        <strain>PM4 (JCM 30641</strain>
        <strain evidence="4">\VKM B-2940)</strain>
    </source>
</reference>
<dbReference type="OrthoDB" id="45654at2157"/>
<dbReference type="InterPro" id="IPR052753">
    <property type="entry name" value="Rbr2/Nigerythrin"/>
</dbReference>
<name>A0A1N5UCG9_9ARCH</name>
<evidence type="ECO:0000313" key="5">
    <source>
        <dbReference type="Proteomes" id="UP000195607"/>
    </source>
</evidence>
<reference evidence="3" key="2">
    <citation type="submission" date="2016-06" db="EMBL/GenBank/DDBJ databases">
        <authorList>
            <person name="Olsen C.W."/>
            <person name="Carey S."/>
            <person name="Hinshaw L."/>
            <person name="Karasin A.I."/>
        </authorList>
    </citation>
    <scope>NUCLEOTIDE SEQUENCE [LARGE SCALE GENOMIC DNA]</scope>
    <source>
        <strain evidence="3">PM4</strain>
    </source>
</reference>
<dbReference type="AlphaFoldDB" id="A0A1N5UCG9"/>
<dbReference type="KEGG" id="cdiv:CPM_0888"/>
<dbReference type="InterPro" id="IPR009078">
    <property type="entry name" value="Ferritin-like_SF"/>
</dbReference>
<proteinExistence type="predicted"/>
<dbReference type="Proteomes" id="UP000187822">
    <property type="component" value="Chromosome I"/>
</dbReference>
<sequence length="141" mass="15893">MELKNTKTLENLKAGFAGESQANRRYLYFALKADEEGQQEIAQVFRSTADGETAHAFGHLKYLALVGDPVTNEPIGTTEQNLKSAIAGETYEYSQMYPGFAKDAREEHLDEIAHWFEILSKAEKSHATKYEKTLAEMKKSQ</sequence>
<evidence type="ECO:0000259" key="1">
    <source>
        <dbReference type="PROSITE" id="PS50905"/>
    </source>
</evidence>
<reference evidence="2 5" key="1">
    <citation type="submission" date="2016-04" db="EMBL/GenBank/DDBJ databases">
        <authorList>
            <person name="Evans L.H."/>
            <person name="Alamgir A."/>
            <person name="Owens N."/>
            <person name="Weber N.D."/>
            <person name="Virtaneva K."/>
            <person name="Barbian K."/>
            <person name="Babar A."/>
            <person name="Rosenke K."/>
        </authorList>
    </citation>
    <scope>NUCLEOTIDE SEQUENCE [LARGE SCALE GENOMIC DNA]</scope>
    <source>
        <strain evidence="2">S5</strain>
        <strain evidence="5">S5(T) (JCM 30642 \VKM B-2941)</strain>
    </source>
</reference>
<dbReference type="EMBL" id="LT719092">
    <property type="protein sequence ID" value="SJK84733.1"/>
    <property type="molecule type" value="Genomic_DNA"/>
</dbReference>
<dbReference type="InterPro" id="IPR009040">
    <property type="entry name" value="Ferritin-like_diiron"/>
</dbReference>
<dbReference type="Pfam" id="PF02915">
    <property type="entry name" value="Rubrerythrin"/>
    <property type="match status" value="1"/>
</dbReference>
<evidence type="ECO:0000313" key="3">
    <source>
        <dbReference type="EMBL" id="SJK84733.1"/>
    </source>
</evidence>
<dbReference type="Gene3D" id="1.20.1260.10">
    <property type="match status" value="1"/>
</dbReference>
<dbReference type="InterPro" id="IPR012347">
    <property type="entry name" value="Ferritin-like"/>
</dbReference>
<organism evidence="2 5">
    <name type="scientific">Cuniculiplasma divulgatum</name>
    <dbReference type="NCBI Taxonomy" id="1673428"/>
    <lineage>
        <taxon>Archaea</taxon>
        <taxon>Methanobacteriati</taxon>
        <taxon>Thermoplasmatota</taxon>
        <taxon>Thermoplasmata</taxon>
        <taxon>Thermoplasmatales</taxon>
        <taxon>Cuniculiplasmataceae</taxon>
        <taxon>Cuniculiplasma</taxon>
    </lineage>
</organism>